<accession>A0A2P6UZ37</accession>
<evidence type="ECO:0000256" key="2">
    <source>
        <dbReference type="SAM" id="MobiDB-lite"/>
    </source>
</evidence>
<evidence type="ECO:0000313" key="4">
    <source>
        <dbReference type="EMBL" id="PSC67100.1"/>
    </source>
</evidence>
<keyword evidence="3" id="KW-1133">Transmembrane helix</keyword>
<comment type="caution">
    <text evidence="4">The sequence shown here is derived from an EMBL/GenBank/DDBJ whole genome shotgun (WGS) entry which is preliminary data.</text>
</comment>
<organism evidence="4 5">
    <name type="scientific">Micractinium conductrix</name>
    <dbReference type="NCBI Taxonomy" id="554055"/>
    <lineage>
        <taxon>Eukaryota</taxon>
        <taxon>Viridiplantae</taxon>
        <taxon>Chlorophyta</taxon>
        <taxon>core chlorophytes</taxon>
        <taxon>Trebouxiophyceae</taxon>
        <taxon>Chlorellales</taxon>
        <taxon>Chlorellaceae</taxon>
        <taxon>Chlorella clade</taxon>
        <taxon>Micractinium</taxon>
    </lineage>
</organism>
<dbReference type="EMBL" id="LHPF02000114">
    <property type="protein sequence ID" value="PSC67100.1"/>
    <property type="molecule type" value="Genomic_DNA"/>
</dbReference>
<feature type="coiled-coil region" evidence="1">
    <location>
        <begin position="399"/>
        <end position="430"/>
    </location>
</feature>
<feature type="transmembrane region" description="Helical" evidence="3">
    <location>
        <begin position="121"/>
        <end position="139"/>
    </location>
</feature>
<feature type="region of interest" description="Disordered" evidence="2">
    <location>
        <begin position="212"/>
        <end position="231"/>
    </location>
</feature>
<name>A0A2P6UZ37_9CHLO</name>
<reference evidence="4 5" key="1">
    <citation type="journal article" date="2018" name="Plant J.">
        <title>Genome sequences of Chlorella sorokiniana UTEX 1602 and Micractinium conductrix SAG 241.80: implications to maltose excretion by a green alga.</title>
        <authorList>
            <person name="Arriola M.B."/>
            <person name="Velmurugan N."/>
            <person name="Zhang Y."/>
            <person name="Plunkett M.H."/>
            <person name="Hondzo H."/>
            <person name="Barney B.M."/>
        </authorList>
    </citation>
    <scope>NUCLEOTIDE SEQUENCE [LARGE SCALE GENOMIC DNA]</scope>
    <source>
        <strain evidence="4 5">SAG 241.80</strain>
    </source>
</reference>
<feature type="compositionally biased region" description="Low complexity" evidence="2">
    <location>
        <begin position="512"/>
        <end position="529"/>
    </location>
</feature>
<dbReference type="Proteomes" id="UP000239649">
    <property type="component" value="Unassembled WGS sequence"/>
</dbReference>
<gene>
    <name evidence="4" type="ORF">C2E20_9217</name>
</gene>
<dbReference type="AlphaFoldDB" id="A0A2P6UZ37"/>
<feature type="region of interest" description="Disordered" evidence="2">
    <location>
        <begin position="278"/>
        <end position="313"/>
    </location>
</feature>
<protein>
    <submittedName>
        <fullName evidence="4">Uncharacterized protein</fullName>
    </submittedName>
</protein>
<keyword evidence="3" id="KW-0472">Membrane</keyword>
<feature type="region of interest" description="Disordered" evidence="2">
    <location>
        <begin position="482"/>
        <end position="570"/>
    </location>
</feature>
<dbReference type="PANTHER" id="PTHR35302:SF1">
    <property type="entry name" value="PROTEIN COFACTOR ASSEMBLY OF COMPLEX C SUBUNIT B CCB1, CHLOROPLASTIC"/>
    <property type="match status" value="1"/>
</dbReference>
<keyword evidence="1" id="KW-0175">Coiled coil</keyword>
<feature type="compositionally biased region" description="Low complexity" evidence="2">
    <location>
        <begin position="50"/>
        <end position="68"/>
    </location>
</feature>
<evidence type="ECO:0000313" key="5">
    <source>
        <dbReference type="Proteomes" id="UP000239649"/>
    </source>
</evidence>
<feature type="compositionally biased region" description="Pro residues" evidence="2">
    <location>
        <begin position="212"/>
        <end position="226"/>
    </location>
</feature>
<proteinExistence type="predicted"/>
<evidence type="ECO:0000256" key="1">
    <source>
        <dbReference type="SAM" id="Coils"/>
    </source>
</evidence>
<keyword evidence="5" id="KW-1185">Reference proteome</keyword>
<feature type="compositionally biased region" description="Basic and acidic residues" evidence="2">
    <location>
        <begin position="278"/>
        <end position="289"/>
    </location>
</feature>
<keyword evidence="3" id="KW-0812">Transmembrane</keyword>
<dbReference type="InterPro" id="IPR021919">
    <property type="entry name" value="CCB1"/>
</dbReference>
<feature type="region of interest" description="Disordered" evidence="2">
    <location>
        <begin position="45"/>
        <end position="71"/>
    </location>
</feature>
<sequence length="570" mass="60332">MQALATVVRPAIALRSDNVRQPSRASLRLTRFTVSALGRQQQGAAPASSVVQEQQGVTQQPAAQQQRLEQARPMAATPTLAALLALWAAAPTLAALLALWAAAELPAAASELSGGPPASSYYVSLGLFLMSVPGLWSLIKRSPKAKIKRKTFEVAGPGAAEERFWAFKLEAMRTKQLQPGEQEERPLVYIPAYIPSVAGHERQRQQQLEAPPPLLPVLPAPPPPVGEAPAASPRLDADALLAEATSEALRLQVAALRSANAALQQRAASAATDTAVARREAATARREAAEAQLAAHGDKQEARQDMAAPSAAQLASLREELAAAQRQAEDAEAQLRRQADAHMREVRWLTDALDDPSREEEVALLRDDVAYLKAKLQELGGEYRQRVEVAASEARLAVRREADAQLRAAAAAAAEERQRLEAELQKVAGAAAAAAQAAGEAAAVERAQHAAELCRLSEAVATREAEQAQLLTELRGLRLAMSAPPSRAGTRQGQHSDMSAPHQLAPGWPSLAAAAAAAAAGGRAAGTAAQQRHPGMPAPGQLMEPSSDEEEGPRPQAPPPRLQQRSGGWR</sequence>
<dbReference type="PANTHER" id="PTHR35302">
    <property type="match status" value="1"/>
</dbReference>
<evidence type="ECO:0000256" key="3">
    <source>
        <dbReference type="SAM" id="Phobius"/>
    </source>
</evidence>
<feature type="transmembrane region" description="Helical" evidence="3">
    <location>
        <begin position="80"/>
        <end position="101"/>
    </location>
</feature>
<dbReference type="Pfam" id="PF12046">
    <property type="entry name" value="CCB1"/>
    <property type="match status" value="1"/>
</dbReference>